<organism evidence="2">
    <name type="scientific">marine sediment metagenome</name>
    <dbReference type="NCBI Taxonomy" id="412755"/>
    <lineage>
        <taxon>unclassified sequences</taxon>
        <taxon>metagenomes</taxon>
        <taxon>ecological metagenomes</taxon>
    </lineage>
</organism>
<protein>
    <submittedName>
        <fullName evidence="2">Uncharacterized protein</fullName>
    </submittedName>
</protein>
<dbReference type="EMBL" id="LAZR01004824">
    <property type="protein sequence ID" value="KKN05268.1"/>
    <property type="molecule type" value="Genomic_DNA"/>
</dbReference>
<dbReference type="AlphaFoldDB" id="A0A0F9QJ14"/>
<sequence>MYLKQLIERLEQEDPDLILPLGFSYPHSYRGFYEQLAFQPVKYIFVCTMLESARNAIGQVFTGYKGGEYKMNEYSDVWLSEYGSTGETIGPILLDLLIKQGTDAMLAALMEQEDA</sequence>
<comment type="caution">
    <text evidence="2">The sequence shown here is derived from an EMBL/GenBank/DDBJ whole genome shotgun (WGS) entry which is preliminary data.</text>
</comment>
<proteinExistence type="predicted"/>
<gene>
    <name evidence="2" type="ORF">LCGC14_1089120</name>
    <name evidence="1" type="ORF">LCGC14_2135490</name>
</gene>
<accession>A0A0F9QJ14</accession>
<name>A0A0F9QJ14_9ZZZZ</name>
<reference evidence="2" key="1">
    <citation type="journal article" date="2015" name="Nature">
        <title>Complex archaea that bridge the gap between prokaryotes and eukaryotes.</title>
        <authorList>
            <person name="Spang A."/>
            <person name="Saw J.H."/>
            <person name="Jorgensen S.L."/>
            <person name="Zaremba-Niedzwiedzka K."/>
            <person name="Martijn J."/>
            <person name="Lind A.E."/>
            <person name="van Eijk R."/>
            <person name="Schleper C."/>
            <person name="Guy L."/>
            <person name="Ettema T.J."/>
        </authorList>
    </citation>
    <scope>NUCLEOTIDE SEQUENCE</scope>
</reference>
<dbReference type="EMBL" id="LAZR01026875">
    <property type="protein sequence ID" value="KKL67386.1"/>
    <property type="molecule type" value="Genomic_DNA"/>
</dbReference>
<evidence type="ECO:0000313" key="2">
    <source>
        <dbReference type="EMBL" id="KKN05268.1"/>
    </source>
</evidence>
<evidence type="ECO:0000313" key="1">
    <source>
        <dbReference type="EMBL" id="KKL67386.1"/>
    </source>
</evidence>